<evidence type="ECO:0000313" key="2">
    <source>
        <dbReference type="Proteomes" id="UP000000963"/>
    </source>
</evidence>
<gene>
    <name evidence="1" type="primary">132</name>
    <name evidence="1" type="ORF">PBI_OMEGA_132</name>
</gene>
<reference evidence="1 2" key="1">
    <citation type="journal article" date="2003" name="Cell">
        <title>Origins of highly mosaic mycobacteriophage genomes.</title>
        <authorList>
            <person name="Pedulla M.L."/>
            <person name="Ford M.E."/>
            <person name="Houtz J.M."/>
            <person name="Karthikeyan T."/>
            <person name="Wadsworth C."/>
            <person name="Lewis J.A."/>
            <person name="Jacobs-Sera D."/>
            <person name="Falbo J."/>
            <person name="Gross J."/>
            <person name="Pannunzio N.R."/>
            <person name="Brucker W."/>
            <person name="Kumar V."/>
            <person name="Kandasamy J."/>
            <person name="Keenan L."/>
            <person name="Bardarov S."/>
            <person name="Kriakov J."/>
            <person name="Lawrence J.G."/>
            <person name="Jacobs W.R. Jr."/>
            <person name="Hendrix R.W."/>
            <person name="Hatfull G.F."/>
        </authorList>
    </citation>
    <scope>NUCLEOTIDE SEQUENCE</scope>
</reference>
<dbReference type="RefSeq" id="NP_818430.1">
    <property type="nucleotide sequence ID" value="NC_004688.1"/>
</dbReference>
<name>Q854D6_BPMOM</name>
<dbReference type="KEGG" id="vg:1260151"/>
<evidence type="ECO:0000313" key="1">
    <source>
        <dbReference type="EMBL" id="AAN12772.1"/>
    </source>
</evidence>
<organismHost>
    <name type="scientific">Mycolicibacterium smegmatis</name>
    <name type="common">Mycobacterium smegmatis</name>
    <dbReference type="NCBI Taxonomy" id="1772"/>
</organismHost>
<dbReference type="EMBL" id="AY129338">
    <property type="protein sequence ID" value="AAN12772.1"/>
    <property type="molecule type" value="Genomic_DNA"/>
</dbReference>
<accession>Q854D6</accession>
<sequence>MSDALGDRIKRTPGGALATCQVSGCSVSGRQWKHDTGLTLDQVRQ</sequence>
<organism evidence="1 2">
    <name type="scientific">Mycobacterium phage Omega</name>
    <name type="common">Mycobacteriophage Omega</name>
    <dbReference type="NCBI Taxonomy" id="2907835"/>
    <lineage>
        <taxon>Viruses</taxon>
        <taxon>Duplodnaviria</taxon>
        <taxon>Heunggongvirae</taxon>
        <taxon>Uroviricota</taxon>
        <taxon>Caudoviricetes</taxon>
        <taxon>Omegavirus</taxon>
        <taxon>Omegavirus omega</taxon>
    </lineage>
</organism>
<dbReference type="Proteomes" id="UP000000963">
    <property type="component" value="Segment"/>
</dbReference>
<keyword evidence="2" id="KW-1185">Reference proteome</keyword>
<proteinExistence type="predicted"/>
<protein>
    <submittedName>
        <fullName evidence="1">Uncharacterized protein</fullName>
    </submittedName>
</protein>